<name>L5MLL1_MYODS</name>
<dbReference type="EMBL" id="KB098478">
    <property type="protein sequence ID" value="ELK38683.1"/>
    <property type="molecule type" value="Genomic_DNA"/>
</dbReference>
<reference evidence="2" key="1">
    <citation type="journal article" date="2013" name="Science">
        <title>Comparative analysis of bat genomes provides insight into the evolution of flight and immunity.</title>
        <authorList>
            <person name="Zhang G."/>
            <person name="Cowled C."/>
            <person name="Shi Z."/>
            <person name="Huang Z."/>
            <person name="Bishop-Lilly K.A."/>
            <person name="Fang X."/>
            <person name="Wynne J.W."/>
            <person name="Xiong Z."/>
            <person name="Baker M.L."/>
            <person name="Zhao W."/>
            <person name="Tachedjian M."/>
            <person name="Zhu Y."/>
            <person name="Zhou P."/>
            <person name="Jiang X."/>
            <person name="Ng J."/>
            <person name="Yang L."/>
            <person name="Wu L."/>
            <person name="Xiao J."/>
            <person name="Feng Y."/>
            <person name="Chen Y."/>
            <person name="Sun X."/>
            <person name="Zhang Y."/>
            <person name="Marsh G.A."/>
            <person name="Crameri G."/>
            <person name="Broder C.C."/>
            <person name="Frey K.G."/>
            <person name="Wang L.F."/>
            <person name="Wang J."/>
        </authorList>
    </citation>
    <scope>NUCLEOTIDE SEQUENCE [LARGE SCALE GENOMIC DNA]</scope>
</reference>
<protein>
    <submittedName>
        <fullName evidence="1">Phosphofurin acidic cluster sorting protein 2</fullName>
    </submittedName>
</protein>
<dbReference type="AlphaFoldDB" id="L5MLL1"/>
<evidence type="ECO:0000313" key="1">
    <source>
        <dbReference type="EMBL" id="ELK38683.1"/>
    </source>
</evidence>
<gene>
    <name evidence="1" type="ORF">MDA_GLEAN10002598</name>
</gene>
<dbReference type="Proteomes" id="UP000010556">
    <property type="component" value="Unassembled WGS sequence"/>
</dbReference>
<keyword evidence="2" id="KW-1185">Reference proteome</keyword>
<evidence type="ECO:0000313" key="2">
    <source>
        <dbReference type="Proteomes" id="UP000010556"/>
    </source>
</evidence>
<organism evidence="1 2">
    <name type="scientific">Myotis davidii</name>
    <name type="common">David's myotis</name>
    <dbReference type="NCBI Taxonomy" id="225400"/>
    <lineage>
        <taxon>Eukaryota</taxon>
        <taxon>Metazoa</taxon>
        <taxon>Chordata</taxon>
        <taxon>Craniata</taxon>
        <taxon>Vertebrata</taxon>
        <taxon>Euteleostomi</taxon>
        <taxon>Mammalia</taxon>
        <taxon>Eutheria</taxon>
        <taxon>Laurasiatheria</taxon>
        <taxon>Chiroptera</taxon>
        <taxon>Yangochiroptera</taxon>
        <taxon>Vespertilionidae</taxon>
        <taxon>Myotis</taxon>
    </lineage>
</organism>
<proteinExistence type="predicted"/>
<sequence>MFTQKLPPSGRITKIESLLIAFTRSQGEQAAAGLEHIPEGAAGGTAKNKRANSLDNKHCPDPLSQLQIPRETVYDQLNHISPLTTSCP</sequence>
<accession>L5MLL1</accession>